<dbReference type="KEGG" id="tbi:Tbis_3176"/>
<keyword evidence="2" id="KW-1185">Reference proteome</keyword>
<reference evidence="1 2" key="1">
    <citation type="submission" date="2010-01" db="EMBL/GenBank/DDBJ databases">
        <title>The complete genome of Thermobispora bispora DSM 43833.</title>
        <authorList>
            <consortium name="US DOE Joint Genome Institute (JGI-PGF)"/>
            <person name="Lucas S."/>
            <person name="Copeland A."/>
            <person name="Lapidus A."/>
            <person name="Glavina del Rio T."/>
            <person name="Dalin E."/>
            <person name="Tice H."/>
            <person name="Bruce D."/>
            <person name="Goodwin L."/>
            <person name="Pitluck S."/>
            <person name="Kyrpides N."/>
            <person name="Mavromatis K."/>
            <person name="Ivanova N."/>
            <person name="Mikhailova N."/>
            <person name="Chertkov O."/>
            <person name="Brettin T."/>
            <person name="Detter J.C."/>
            <person name="Han C."/>
            <person name="Larimer F."/>
            <person name="Land M."/>
            <person name="Hauser L."/>
            <person name="Markowitz V."/>
            <person name="Cheng J.-F."/>
            <person name="Hugenholtz P."/>
            <person name="Woyke T."/>
            <person name="Wu D."/>
            <person name="Jando M."/>
            <person name="Schneider S."/>
            <person name="Klenk H.-P."/>
            <person name="Eisen J.A."/>
        </authorList>
    </citation>
    <scope>NUCLEOTIDE SEQUENCE [LARGE SCALE GENOMIC DNA]</scope>
    <source>
        <strain evidence="2">ATCC 19993 / DSM 43833 / CBS 139.67 / JCM 10125 / KCTC 9307 / NBRC 14880 / R51</strain>
    </source>
</reference>
<dbReference type="EMBL" id="CP001874">
    <property type="protein sequence ID" value="ADG89870.1"/>
    <property type="molecule type" value="Genomic_DNA"/>
</dbReference>
<evidence type="ECO:0000313" key="1">
    <source>
        <dbReference type="EMBL" id="ADG89870.1"/>
    </source>
</evidence>
<dbReference type="eggNOG" id="ENOG5032UEI">
    <property type="taxonomic scope" value="Bacteria"/>
</dbReference>
<gene>
    <name evidence="1" type="ordered locus">Tbis_3176</name>
</gene>
<dbReference type="OrthoDB" id="3655061at2"/>
<dbReference type="RefSeq" id="WP_013133403.1">
    <property type="nucleotide sequence ID" value="NC_014165.1"/>
</dbReference>
<dbReference type="Proteomes" id="UP000006640">
    <property type="component" value="Chromosome"/>
</dbReference>
<organism evidence="1 2">
    <name type="scientific">Thermobispora bispora (strain ATCC 19993 / DSM 43833 / CBS 139.67 / JCM 10125 / KCTC 9307 / NBRC 14880 / R51)</name>
    <dbReference type="NCBI Taxonomy" id="469371"/>
    <lineage>
        <taxon>Bacteria</taxon>
        <taxon>Bacillati</taxon>
        <taxon>Actinomycetota</taxon>
        <taxon>Actinomycetes</taxon>
        <taxon>Streptosporangiales</taxon>
        <taxon>Streptosporangiaceae</taxon>
        <taxon>Thermobispora</taxon>
    </lineage>
</organism>
<sequence length="438" mass="48831">MPAPDVAALLAELERTEPELARAARLAIDWLAGGRALETISQLDLCEFLWYTLPLKISGDRFSIARALGELLRLGGLYRYAAMCRSRTTARILRTYARDGEEAGVAAYHRALKTTGVLPPDTSELTWSSIMGPEEGRAHASCAAALELAIVAGEMTPDERAGRERLTRRWLTTPRAELGGDCWLDRVHGERLNRWVLGHGSARRELAEPFELRLHAPIPVPREPHLEPLRWLLELAENGIPLTERLNLARAVAVEAVARFGWEVLTSGSVRSETEVPALTSLKLIAIDDLGALRRTGRRLVLTRKGRKLLANPEALWSTMGRVLLTFARRRVDHRFEVCARESALMLVADGPMEADELYAQVAAVLSDEGWRTSEGTAVTHIEVARPLNELRLRLDALRLRTDPRWNASWRLTPVGRAAALAALRAYALRPRRYLGDE</sequence>
<protein>
    <submittedName>
        <fullName evidence="1">Uncharacterized protein</fullName>
    </submittedName>
</protein>
<name>D6Y8D4_THEBD</name>
<dbReference type="AlphaFoldDB" id="D6Y8D4"/>
<evidence type="ECO:0000313" key="2">
    <source>
        <dbReference type="Proteomes" id="UP000006640"/>
    </source>
</evidence>
<dbReference type="HOGENOM" id="CLU_625456_0_0_11"/>
<accession>D6Y8D4</accession>
<proteinExistence type="predicted"/>
<dbReference type="STRING" id="469371.Tbis_3176"/>